<evidence type="ECO:0000256" key="10">
    <source>
        <dbReference type="SAM" id="MobiDB-lite"/>
    </source>
</evidence>
<dbReference type="InterPro" id="IPR036396">
    <property type="entry name" value="Cyt_P450_sf"/>
</dbReference>
<dbReference type="Gene3D" id="1.10.630.10">
    <property type="entry name" value="Cytochrome P450"/>
    <property type="match status" value="1"/>
</dbReference>
<dbReference type="SUPFAM" id="SSF48264">
    <property type="entry name" value="Cytochrome P450"/>
    <property type="match status" value="1"/>
</dbReference>
<dbReference type="CDD" id="cd00207">
    <property type="entry name" value="fer2"/>
    <property type="match status" value="1"/>
</dbReference>
<dbReference type="InterPro" id="IPR039261">
    <property type="entry name" value="FNR_nucleotide-bd"/>
</dbReference>
<dbReference type="GO" id="GO:0051537">
    <property type="term" value="F:2 iron, 2 sulfur cluster binding"/>
    <property type="evidence" value="ECO:0007669"/>
    <property type="project" value="UniProtKB-KW"/>
</dbReference>
<dbReference type="GO" id="GO:0016705">
    <property type="term" value="F:oxidoreductase activity, acting on paired donors, with incorporation or reduction of molecular oxygen"/>
    <property type="evidence" value="ECO:0007669"/>
    <property type="project" value="InterPro"/>
</dbReference>
<dbReference type="SUPFAM" id="SSF63380">
    <property type="entry name" value="Riboflavin synthase domain-like"/>
    <property type="match status" value="1"/>
</dbReference>
<dbReference type="InterPro" id="IPR054582">
    <property type="entry name" value="DmmA-like_N"/>
</dbReference>
<dbReference type="InterPro" id="IPR001128">
    <property type="entry name" value="Cyt_P450"/>
</dbReference>
<dbReference type="OrthoDB" id="3209493at2"/>
<dbReference type="PANTHER" id="PTHR46696">
    <property type="entry name" value="P450, PUTATIVE (EUROFUNG)-RELATED"/>
    <property type="match status" value="1"/>
</dbReference>
<dbReference type="Gene3D" id="3.10.20.30">
    <property type="match status" value="1"/>
</dbReference>
<dbReference type="InterPro" id="IPR017927">
    <property type="entry name" value="FAD-bd_FR_type"/>
</dbReference>
<evidence type="ECO:0000259" key="12">
    <source>
        <dbReference type="PROSITE" id="PS51384"/>
    </source>
</evidence>
<organism evidence="13 14">
    <name type="scientific">Trujillonella endophytica</name>
    <dbReference type="NCBI Taxonomy" id="673521"/>
    <lineage>
        <taxon>Bacteria</taxon>
        <taxon>Bacillati</taxon>
        <taxon>Actinomycetota</taxon>
        <taxon>Actinomycetes</taxon>
        <taxon>Geodermatophilales</taxon>
        <taxon>Geodermatophilaceae</taxon>
        <taxon>Trujillonella</taxon>
    </lineage>
</organism>
<dbReference type="RefSeq" id="WP_091944357.1">
    <property type="nucleotide sequence ID" value="NZ_FOEE01000008.1"/>
</dbReference>
<keyword evidence="5" id="KW-0001">2Fe-2S</keyword>
<dbReference type="Pfam" id="PF00067">
    <property type="entry name" value="p450"/>
    <property type="match status" value="1"/>
</dbReference>
<dbReference type="InterPro" id="IPR006058">
    <property type="entry name" value="2Fe2S_fd_BS"/>
</dbReference>
<dbReference type="Pfam" id="PF00111">
    <property type="entry name" value="Fer2"/>
    <property type="match status" value="1"/>
</dbReference>
<comment type="cofactor">
    <cofactor evidence="1">
        <name>FMN</name>
        <dbReference type="ChEBI" id="CHEBI:58210"/>
    </cofactor>
</comment>
<dbReference type="SUPFAM" id="SSF54292">
    <property type="entry name" value="2Fe-2S ferredoxin-like"/>
    <property type="match status" value="1"/>
</dbReference>
<dbReference type="STRING" id="673521.SAMN05660991_02822"/>
<dbReference type="GO" id="GO:0020037">
    <property type="term" value="F:heme binding"/>
    <property type="evidence" value="ECO:0007669"/>
    <property type="project" value="InterPro"/>
</dbReference>
<keyword evidence="8" id="KW-0408">Iron</keyword>
<dbReference type="AlphaFoldDB" id="A0A1H8UEE6"/>
<evidence type="ECO:0000256" key="7">
    <source>
        <dbReference type="ARBA" id="ARBA00023002"/>
    </source>
</evidence>
<evidence type="ECO:0000256" key="9">
    <source>
        <dbReference type="ARBA" id="ARBA00023014"/>
    </source>
</evidence>
<feature type="domain" description="FAD-binding FR-type" evidence="12">
    <location>
        <begin position="421"/>
        <end position="522"/>
    </location>
</feature>
<dbReference type="Proteomes" id="UP000198960">
    <property type="component" value="Unassembled WGS sequence"/>
</dbReference>
<evidence type="ECO:0000259" key="11">
    <source>
        <dbReference type="PROSITE" id="PS51085"/>
    </source>
</evidence>
<dbReference type="PROSITE" id="PS51384">
    <property type="entry name" value="FAD_FR"/>
    <property type="match status" value="1"/>
</dbReference>
<dbReference type="InterPro" id="IPR002397">
    <property type="entry name" value="Cyt_P450_B"/>
</dbReference>
<evidence type="ECO:0000256" key="4">
    <source>
        <dbReference type="ARBA" id="ARBA00022643"/>
    </source>
</evidence>
<protein>
    <submittedName>
        <fullName evidence="13">Cytochrome P450</fullName>
    </submittedName>
</protein>
<sequence>MTLTPPRPDLDAAPFDHHSPEANADPVAYYRRFREQRPVGWTEAHDGFWFTTRHADVVRIARDDATFSSERAPAGDRGISFVIPFGPGLEQYPIELDPPRSTPYRELVNPLLSAEAVEALKPMIARHTTAAIDAFIESGSADFVRDLTNPVPAAVTLDWLGFPTDDWKKLAGPVHDIFASVPGTERALRGVEGLMYLESRIRELIAARRAQPREDAVSVLVHAEHPEGRPFTEQELVSVMYLLVAGGVDTTTSLTGSTLVWLSEHPDQRQRLIDDPDLLDVAVEEFLRVFAPSQSMARTLLADAEIGGCPMKAGQRVLIPWVAANHDPEVFPDPETVVLDRNPQRHLAFGIGSHRCAGAHLARAMFGEMMRQVLTRLPDYRVLPESLVPYPTRGNQTGWDAIPALFPPGPRLGSAPAPTPVVSRELEVTEVATVATDVVAVTLADPSGAGLPAWTPGAHLEVRLPSGRLRQYSLCGEPGADTWTVAVLREPAGRGGSVELHELARSGARLTVRGPRNHFPLVEAPDHLLIAGGIGITPILAMARELVARGASVRVLYGGRTAASMAFAEDLVALAGDAVQLLPQDVHGVPDLAAAVAAVGPGTAVYCCGPAPMIAAAEAACAAAGIGDRLHVERFTAPAEELVVDTSRDVAFDVHLARTGTTVTVPADRRIVEVLRDVVPTLSSDCEQGYCGACETRVLAGEPEHRDSVLTEEERAAGRSMMVCVGRARTPSLTLDL</sequence>
<proteinExistence type="inferred from homology"/>
<dbReference type="EMBL" id="FOEE01000008">
    <property type="protein sequence ID" value="SEP01407.1"/>
    <property type="molecule type" value="Genomic_DNA"/>
</dbReference>
<evidence type="ECO:0000256" key="2">
    <source>
        <dbReference type="ARBA" id="ARBA00010617"/>
    </source>
</evidence>
<dbReference type="PRINTS" id="PR00359">
    <property type="entry name" value="BP450"/>
</dbReference>
<accession>A0A1H8UEE6</accession>
<evidence type="ECO:0000256" key="3">
    <source>
        <dbReference type="ARBA" id="ARBA00022630"/>
    </source>
</evidence>
<reference evidence="14" key="1">
    <citation type="submission" date="2016-10" db="EMBL/GenBank/DDBJ databases">
        <authorList>
            <person name="Varghese N."/>
            <person name="Submissions S."/>
        </authorList>
    </citation>
    <scope>NUCLEOTIDE SEQUENCE [LARGE SCALE GENOMIC DNA]</scope>
    <source>
        <strain evidence="14">DSM 45413</strain>
    </source>
</reference>
<dbReference type="PROSITE" id="PS00197">
    <property type="entry name" value="2FE2S_FER_1"/>
    <property type="match status" value="1"/>
</dbReference>
<feature type="region of interest" description="Disordered" evidence="10">
    <location>
        <begin position="1"/>
        <end position="21"/>
    </location>
</feature>
<feature type="domain" description="2Fe-2S ferredoxin-type" evidence="11">
    <location>
        <begin position="648"/>
        <end position="737"/>
    </location>
</feature>
<evidence type="ECO:0000256" key="8">
    <source>
        <dbReference type="ARBA" id="ARBA00023004"/>
    </source>
</evidence>
<dbReference type="PANTHER" id="PTHR46696:SF6">
    <property type="entry name" value="P450, PUTATIVE (EUROFUNG)-RELATED"/>
    <property type="match status" value="1"/>
</dbReference>
<keyword evidence="14" id="KW-1185">Reference proteome</keyword>
<comment type="similarity">
    <text evidence="2">Belongs to the cytochrome P450 family.</text>
</comment>
<dbReference type="SUPFAM" id="SSF52343">
    <property type="entry name" value="Ferredoxin reductase-like, C-terminal NADP-linked domain"/>
    <property type="match status" value="1"/>
</dbReference>
<keyword evidence="3" id="KW-0285">Flavoprotein</keyword>
<keyword evidence="6" id="KW-0479">Metal-binding</keyword>
<keyword evidence="4" id="KW-0288">FMN</keyword>
<dbReference type="InterPro" id="IPR012675">
    <property type="entry name" value="Beta-grasp_dom_sf"/>
</dbReference>
<evidence type="ECO:0000256" key="1">
    <source>
        <dbReference type="ARBA" id="ARBA00001917"/>
    </source>
</evidence>
<name>A0A1H8UEE6_9ACTN</name>
<keyword evidence="7" id="KW-0560">Oxidoreductase</keyword>
<feature type="compositionally biased region" description="Basic and acidic residues" evidence="10">
    <location>
        <begin position="8"/>
        <end position="20"/>
    </location>
</feature>
<dbReference type="Gene3D" id="3.40.50.80">
    <property type="entry name" value="Nucleotide-binding domain of ferredoxin-NADP reductase (FNR) module"/>
    <property type="match status" value="1"/>
</dbReference>
<dbReference type="Pfam" id="PF22290">
    <property type="entry name" value="DmmA-like_N"/>
    <property type="match status" value="1"/>
</dbReference>
<dbReference type="PROSITE" id="PS51085">
    <property type="entry name" value="2FE2S_FER_2"/>
    <property type="match status" value="1"/>
</dbReference>
<dbReference type="InterPro" id="IPR017972">
    <property type="entry name" value="Cyt_P450_CS"/>
</dbReference>
<dbReference type="Gene3D" id="2.40.30.10">
    <property type="entry name" value="Translation factors"/>
    <property type="match status" value="1"/>
</dbReference>
<dbReference type="GO" id="GO:0005506">
    <property type="term" value="F:iron ion binding"/>
    <property type="evidence" value="ECO:0007669"/>
    <property type="project" value="InterPro"/>
</dbReference>
<keyword evidence="9" id="KW-0411">Iron-sulfur</keyword>
<evidence type="ECO:0000313" key="13">
    <source>
        <dbReference type="EMBL" id="SEP01407.1"/>
    </source>
</evidence>
<dbReference type="PROSITE" id="PS00086">
    <property type="entry name" value="CYTOCHROME_P450"/>
    <property type="match status" value="1"/>
</dbReference>
<evidence type="ECO:0000256" key="6">
    <source>
        <dbReference type="ARBA" id="ARBA00022723"/>
    </source>
</evidence>
<dbReference type="InterPro" id="IPR001041">
    <property type="entry name" value="2Fe-2S_ferredoxin-type"/>
</dbReference>
<dbReference type="GO" id="GO:0004497">
    <property type="term" value="F:monooxygenase activity"/>
    <property type="evidence" value="ECO:0007669"/>
    <property type="project" value="InterPro"/>
</dbReference>
<dbReference type="InterPro" id="IPR036010">
    <property type="entry name" value="2Fe-2S_ferredoxin-like_sf"/>
</dbReference>
<evidence type="ECO:0000256" key="5">
    <source>
        <dbReference type="ARBA" id="ARBA00022714"/>
    </source>
</evidence>
<evidence type="ECO:0000313" key="14">
    <source>
        <dbReference type="Proteomes" id="UP000198960"/>
    </source>
</evidence>
<dbReference type="InterPro" id="IPR017938">
    <property type="entry name" value="Riboflavin_synthase-like_b-brl"/>
</dbReference>
<gene>
    <name evidence="13" type="ORF">SAMN05660991_02822</name>
</gene>
<dbReference type="CDD" id="cd06185">
    <property type="entry name" value="PDR_like"/>
    <property type="match status" value="1"/>
</dbReference>